<name>A0A5K8AK08_9BACT</name>
<reference evidence="3 4" key="1">
    <citation type="submission" date="2019-11" db="EMBL/GenBank/DDBJ databases">
        <title>Comparative genomics of hydrocarbon-degrading Desulfosarcina strains.</title>
        <authorList>
            <person name="Watanabe M."/>
            <person name="Kojima H."/>
            <person name="Fukui M."/>
        </authorList>
    </citation>
    <scope>NUCLEOTIDE SEQUENCE [LARGE SCALE GENOMIC DNA]</scope>
    <source>
        <strain evidence="4">oXyS1</strain>
    </source>
</reference>
<evidence type="ECO:0000313" key="4">
    <source>
        <dbReference type="Proteomes" id="UP000422108"/>
    </source>
</evidence>
<dbReference type="GO" id="GO:0051536">
    <property type="term" value="F:iron-sulfur cluster binding"/>
    <property type="evidence" value="ECO:0007669"/>
    <property type="project" value="InterPro"/>
</dbReference>
<dbReference type="SUPFAM" id="SSF82649">
    <property type="entry name" value="SufE/NifU"/>
    <property type="match status" value="1"/>
</dbReference>
<dbReference type="EMBL" id="AP021879">
    <property type="protein sequence ID" value="BBO92928.1"/>
    <property type="molecule type" value="Genomic_DNA"/>
</dbReference>
<dbReference type="GO" id="GO:0005506">
    <property type="term" value="F:iron ion binding"/>
    <property type="evidence" value="ECO:0007669"/>
    <property type="project" value="InterPro"/>
</dbReference>
<dbReference type="Gene3D" id="3.90.1010.10">
    <property type="match status" value="1"/>
</dbReference>
<proteinExistence type="predicted"/>
<dbReference type="AlphaFoldDB" id="A0A5K8AK08"/>
<dbReference type="GO" id="GO:0016226">
    <property type="term" value="P:iron-sulfur cluster assembly"/>
    <property type="evidence" value="ECO:0007669"/>
    <property type="project" value="InterPro"/>
</dbReference>
<keyword evidence="1" id="KW-0812">Transmembrane</keyword>
<dbReference type="Pfam" id="PF01592">
    <property type="entry name" value="NifU_N"/>
    <property type="match status" value="1"/>
</dbReference>
<gene>
    <name evidence="3" type="ORF">DSCOOX_61080</name>
</gene>
<keyword evidence="4" id="KW-1185">Reference proteome</keyword>
<dbReference type="Proteomes" id="UP000422108">
    <property type="component" value="Chromosome"/>
</dbReference>
<accession>A0A5K8AK08</accession>
<keyword evidence="1" id="KW-0472">Membrane</keyword>
<sequence length="144" mass="15812">MELVMTNGGSILFGTGILLAVTLVWFILYYWLNPHVSSPDGKARVVGSCGDIMEIRLRFKKARMIEGSSWTNGCAYSLNCVCAAVDLARNKTPEEILDVDSAMIREAVGGLPKDHWHCSTLAADTLHAAIDDYMQACLKKSVNF</sequence>
<organism evidence="3 4">
    <name type="scientific">Desulfosarcina ovata subsp. ovata</name>
    <dbReference type="NCBI Taxonomy" id="2752305"/>
    <lineage>
        <taxon>Bacteria</taxon>
        <taxon>Pseudomonadati</taxon>
        <taxon>Thermodesulfobacteriota</taxon>
        <taxon>Desulfobacteria</taxon>
        <taxon>Desulfobacterales</taxon>
        <taxon>Desulfosarcinaceae</taxon>
        <taxon>Desulfosarcina</taxon>
    </lineage>
</organism>
<evidence type="ECO:0000259" key="2">
    <source>
        <dbReference type="Pfam" id="PF01592"/>
    </source>
</evidence>
<dbReference type="CDD" id="cd06664">
    <property type="entry name" value="IscU_like"/>
    <property type="match status" value="1"/>
</dbReference>
<feature type="domain" description="NIF system FeS cluster assembly NifU N-terminal" evidence="2">
    <location>
        <begin position="48"/>
        <end position="135"/>
    </location>
</feature>
<dbReference type="InterPro" id="IPR002871">
    <property type="entry name" value="NIF_FeS_clus_asmbl_NifU_N"/>
</dbReference>
<protein>
    <submittedName>
        <fullName evidence="3">Iron-sulfur cluster assembly scaffold protein</fullName>
    </submittedName>
</protein>
<feature type="transmembrane region" description="Helical" evidence="1">
    <location>
        <begin position="12"/>
        <end position="32"/>
    </location>
</feature>
<evidence type="ECO:0000313" key="3">
    <source>
        <dbReference type="EMBL" id="BBO92928.1"/>
    </source>
</evidence>
<keyword evidence="1" id="KW-1133">Transmembrane helix</keyword>
<evidence type="ECO:0000256" key="1">
    <source>
        <dbReference type="SAM" id="Phobius"/>
    </source>
</evidence>